<gene>
    <name evidence="1" type="ORF">FNB15_12130</name>
</gene>
<protein>
    <recommendedName>
        <fullName evidence="3">2OG-Fe(II) oxygenase</fullName>
    </recommendedName>
</protein>
<dbReference type="OrthoDB" id="7351797at2"/>
<accession>A0A516H2G7</accession>
<proteinExistence type="predicted"/>
<name>A0A516H2G7_9PROT</name>
<dbReference type="AlphaFoldDB" id="A0A516H2G7"/>
<sequence>MRCFPDQFADLLTTRGEALLAGRHTQAGALANPRTRFLALDGLVDPKQARAVAMLLEKYLLPYLREMAQPIPPETIWEQTQNYAEQLPKTMRQQTAHLDNPRSAAFKVAQEIGLVACLRSDSYRAFAAALAGRTLKKKYGLQAIAYGAGDYAGPHTDHHPEEPAAARGYLDMHLSFATTAVRDQYLVYAKTGHFTEMVEVTQKPGLVTAYRLPFWHYTTPLRAKPKQDAKARRWVLLGTFLFDDQA</sequence>
<keyword evidence="2" id="KW-1185">Reference proteome</keyword>
<dbReference type="Proteomes" id="UP000317496">
    <property type="component" value="Chromosome"/>
</dbReference>
<evidence type="ECO:0008006" key="3">
    <source>
        <dbReference type="Google" id="ProtNLM"/>
    </source>
</evidence>
<organism evidence="1 2">
    <name type="scientific">Ferrovibrio terrae</name>
    <dbReference type="NCBI Taxonomy" id="2594003"/>
    <lineage>
        <taxon>Bacteria</taxon>
        <taxon>Pseudomonadati</taxon>
        <taxon>Pseudomonadota</taxon>
        <taxon>Alphaproteobacteria</taxon>
        <taxon>Rhodospirillales</taxon>
        <taxon>Rhodospirillaceae</taxon>
        <taxon>Ferrovibrio</taxon>
    </lineage>
</organism>
<dbReference type="RefSeq" id="WP_144068952.1">
    <property type="nucleotide sequence ID" value="NZ_CP041636.1"/>
</dbReference>
<reference evidence="1 2" key="1">
    <citation type="submission" date="2019-07" db="EMBL/GenBank/DDBJ databases">
        <title>Genome sequencing for Ferrovibrio sp. K5.</title>
        <authorList>
            <person name="Park S.-J."/>
        </authorList>
    </citation>
    <scope>NUCLEOTIDE SEQUENCE [LARGE SCALE GENOMIC DNA]</scope>
    <source>
        <strain evidence="1 2">K5</strain>
    </source>
</reference>
<dbReference type="EMBL" id="CP041636">
    <property type="protein sequence ID" value="QDO97971.1"/>
    <property type="molecule type" value="Genomic_DNA"/>
</dbReference>
<evidence type="ECO:0000313" key="1">
    <source>
        <dbReference type="EMBL" id="QDO97971.1"/>
    </source>
</evidence>
<dbReference type="KEGG" id="fer:FNB15_12130"/>
<evidence type="ECO:0000313" key="2">
    <source>
        <dbReference type="Proteomes" id="UP000317496"/>
    </source>
</evidence>